<evidence type="ECO:0000256" key="1">
    <source>
        <dbReference type="ARBA" id="ARBA00004651"/>
    </source>
</evidence>
<evidence type="ECO:0000313" key="11">
    <source>
        <dbReference type="Proteomes" id="UP000199397"/>
    </source>
</evidence>
<dbReference type="RefSeq" id="WP_093070246.1">
    <property type="nucleotide sequence ID" value="NZ_FNQP01000026.1"/>
</dbReference>
<feature type="transmembrane region" description="Helical" evidence="7">
    <location>
        <begin position="193"/>
        <end position="213"/>
    </location>
</feature>
<evidence type="ECO:0000256" key="7">
    <source>
        <dbReference type="SAM" id="Phobius"/>
    </source>
</evidence>
<dbReference type="PANTHER" id="PTHR33932">
    <property type="entry name" value="NA(+)/H(+) ANTIPORTER SUBUNIT B"/>
    <property type="match status" value="1"/>
</dbReference>
<dbReference type="STRING" id="525918.SAMN05660964_03212"/>
<feature type="transmembrane region" description="Helical" evidence="7">
    <location>
        <begin position="159"/>
        <end position="181"/>
    </location>
</feature>
<keyword evidence="4 7" id="KW-0812">Transmembrane</keyword>
<keyword evidence="11" id="KW-1185">Reference proteome</keyword>
<evidence type="ECO:0000256" key="4">
    <source>
        <dbReference type="ARBA" id="ARBA00022692"/>
    </source>
</evidence>
<dbReference type="AlphaFoldDB" id="A0A1H4G220"/>
<feature type="transmembrane region" description="Helical" evidence="7">
    <location>
        <begin position="128"/>
        <end position="147"/>
    </location>
</feature>
<evidence type="ECO:0000256" key="3">
    <source>
        <dbReference type="ARBA" id="ARBA00022475"/>
    </source>
</evidence>
<organism evidence="10 11">
    <name type="scientific">Thiothrix caldifontis</name>
    <dbReference type="NCBI Taxonomy" id="525918"/>
    <lineage>
        <taxon>Bacteria</taxon>
        <taxon>Pseudomonadati</taxon>
        <taxon>Pseudomonadota</taxon>
        <taxon>Gammaproteobacteria</taxon>
        <taxon>Thiotrichales</taxon>
        <taxon>Thiotrichaceae</taxon>
        <taxon>Thiothrix</taxon>
    </lineage>
</organism>
<reference evidence="10 11" key="1">
    <citation type="submission" date="2016-10" db="EMBL/GenBank/DDBJ databases">
        <authorList>
            <person name="de Groot N.N."/>
        </authorList>
    </citation>
    <scope>NUCLEOTIDE SEQUENCE [LARGE SCALE GENOMIC DNA]</scope>
    <source>
        <strain evidence="10 11">DSM 21228</strain>
    </source>
</reference>
<feature type="transmembrane region" description="Helical" evidence="7">
    <location>
        <begin position="104"/>
        <end position="122"/>
    </location>
</feature>
<dbReference type="InterPro" id="IPR050622">
    <property type="entry name" value="CPA3_antiporter_subunitB"/>
</dbReference>
<accession>A0A1H4G220</accession>
<dbReference type="Proteomes" id="UP000199397">
    <property type="component" value="Unassembled WGS sequence"/>
</dbReference>
<dbReference type="GO" id="GO:0005886">
    <property type="term" value="C:plasma membrane"/>
    <property type="evidence" value="ECO:0007669"/>
    <property type="project" value="UniProtKB-SubCell"/>
</dbReference>
<keyword evidence="6 7" id="KW-0472">Membrane</keyword>
<dbReference type="InterPro" id="IPR046806">
    <property type="entry name" value="MrpA_C/MbhE"/>
</dbReference>
<feature type="domain" description="MrpA C-terminal/MbhE" evidence="9">
    <location>
        <begin position="3"/>
        <end position="86"/>
    </location>
</feature>
<feature type="transmembrane region" description="Helical" evidence="7">
    <location>
        <begin position="65"/>
        <end position="83"/>
    </location>
</feature>
<dbReference type="EMBL" id="FNQP01000026">
    <property type="protein sequence ID" value="SEB02978.1"/>
    <property type="molecule type" value="Genomic_DNA"/>
</dbReference>
<dbReference type="PANTHER" id="PTHR33932:SF4">
    <property type="entry name" value="NA(+)_H(+) ANTIPORTER SUBUNIT B"/>
    <property type="match status" value="1"/>
</dbReference>
<dbReference type="Pfam" id="PF20501">
    <property type="entry name" value="MbhE"/>
    <property type="match status" value="1"/>
</dbReference>
<keyword evidence="5 7" id="KW-1133">Transmembrane helix</keyword>
<protein>
    <submittedName>
        <fullName evidence="10">Multicomponent Na+:H+ antiporter subunit B</fullName>
    </submittedName>
</protein>
<comment type="similarity">
    <text evidence="2">Belongs to the CPA3 antiporters (TC 2.A.63) subunit B family.</text>
</comment>
<evidence type="ECO:0000256" key="2">
    <source>
        <dbReference type="ARBA" id="ARBA00009425"/>
    </source>
</evidence>
<gene>
    <name evidence="10" type="ORF">SAMN05660964_03212</name>
</gene>
<evidence type="ECO:0000256" key="5">
    <source>
        <dbReference type="ARBA" id="ARBA00022989"/>
    </source>
</evidence>
<evidence type="ECO:0000256" key="6">
    <source>
        <dbReference type="ARBA" id="ARBA00023136"/>
    </source>
</evidence>
<dbReference type="Pfam" id="PF04039">
    <property type="entry name" value="MnhB"/>
    <property type="match status" value="1"/>
</dbReference>
<evidence type="ECO:0000259" key="9">
    <source>
        <dbReference type="Pfam" id="PF20501"/>
    </source>
</evidence>
<evidence type="ECO:0000259" key="8">
    <source>
        <dbReference type="Pfam" id="PF04039"/>
    </source>
</evidence>
<name>A0A1H4G220_9GAMM</name>
<feature type="domain" description="Na+/H+ antiporter MnhB subunit-related protein" evidence="8">
    <location>
        <begin position="102"/>
        <end position="219"/>
    </location>
</feature>
<dbReference type="OrthoDB" id="2085045at2"/>
<sequence length="232" mass="24649">MIRRFAVFLLLLGLGAIFADLLLGYTPSEELNLTARYYAEHTAQDLGAANIVTAIVVTYRGLDTLGEVTVLFLTATIIGMVLARGRKHRALQRQLPAAGELLTTGSRLLVPLILLLGVYVFVNGHLTPGGGFQGGAIVASAALLLLLTDPLKRFSHRLIAVMESVSGLFFIGLGVLGLVYAGGFLDSRVLPNGAFGTLFSAGVMPIIYSFIGLKVGAEFTSMLTHLAETEQS</sequence>
<evidence type="ECO:0000313" key="10">
    <source>
        <dbReference type="EMBL" id="SEB02978.1"/>
    </source>
</evidence>
<keyword evidence="3" id="KW-1003">Cell membrane</keyword>
<proteinExistence type="inferred from homology"/>
<comment type="subcellular location">
    <subcellularLocation>
        <location evidence="1">Cell membrane</location>
        <topology evidence="1">Multi-pass membrane protein</topology>
    </subcellularLocation>
</comment>
<dbReference type="InterPro" id="IPR007182">
    <property type="entry name" value="MnhB"/>
</dbReference>